<dbReference type="Pfam" id="PF00646">
    <property type="entry name" value="F-box"/>
    <property type="match status" value="1"/>
</dbReference>
<dbReference type="PANTHER" id="PTHR31293">
    <property type="entry name" value="RNI-LIKE SUPERFAMILY PROTEIN"/>
    <property type="match status" value="1"/>
</dbReference>
<keyword evidence="1" id="KW-1133">Transmembrane helix</keyword>
<dbReference type="InterPro" id="IPR036047">
    <property type="entry name" value="F-box-like_dom_sf"/>
</dbReference>
<sequence length="438" mass="50386">MSKFSHKNENSDFISHLPEPIMHYILSLFNNKECARTCVLSKTWKNVYYSKPNMLFHEEDFIPSNSFINSLEGRNLFLNYVDQSLNRAIEMKSNHLERFELHLTLCDPDGIPQSNVVNQLLRKVFGLGVKTMSLILDFLDNPSHLVLESKTLIEVHLDCFSFIKACKTINFPHLRVLSLFHIDLPNKALEMLISGCPCVEVLRLSHCSTSQNLQLLGLTKLVEITVSFCRDVETVEIRSLFCQNIYVIDDCNESATITLLGCETMSNLHLNVWLSNEFSEFKWLVELKLMNLVIKGRISSQSIKRLVIRHCTAETEMVQICCQNLLSLEYEANDIPFHFDGLCDLRDFTYGFSLLQNGRYDQINSLEKLFGSTFNVMKNLKMVILLGPLKVNTLILNLFLTFDFYRCINIYAFSNNILFVKLINIFIISGSNYFGGVD</sequence>
<feature type="transmembrane region" description="Helical" evidence="1">
    <location>
        <begin position="417"/>
        <end position="435"/>
    </location>
</feature>
<dbReference type="OrthoDB" id="1901752at2759"/>
<feature type="domain" description="F-box" evidence="2">
    <location>
        <begin position="14"/>
        <end position="46"/>
    </location>
</feature>
<feature type="domain" description="F-box/LRR-repeat protein 15/At3g58940/PEG3-like LRR" evidence="3">
    <location>
        <begin position="146"/>
        <end position="227"/>
    </location>
</feature>
<dbReference type="AlphaFoldDB" id="A0A6A4QXU0"/>
<dbReference type="Pfam" id="PF24758">
    <property type="entry name" value="LRR_At5g56370"/>
    <property type="match status" value="1"/>
</dbReference>
<evidence type="ECO:0000313" key="5">
    <source>
        <dbReference type="Proteomes" id="UP000447434"/>
    </source>
</evidence>
<reference evidence="5" key="1">
    <citation type="journal article" date="2020" name="Nat. Commun.">
        <title>Genome sequence of the cluster root forming white lupin.</title>
        <authorList>
            <person name="Hufnagel B."/>
            <person name="Marques A."/>
            <person name="Soriano A."/>
            <person name="Marques L."/>
            <person name="Divol F."/>
            <person name="Doumas P."/>
            <person name="Sallet E."/>
            <person name="Mancinotti D."/>
            <person name="Carrere S."/>
            <person name="Marande W."/>
            <person name="Arribat S."/>
            <person name="Keller J."/>
            <person name="Huneau C."/>
            <person name="Blein T."/>
            <person name="Aime D."/>
            <person name="Laguerre M."/>
            <person name="Taylor J."/>
            <person name="Schubert V."/>
            <person name="Nelson M."/>
            <person name="Geu-Flores F."/>
            <person name="Crespi M."/>
            <person name="Gallardo-Guerrero K."/>
            <person name="Delaux P.-M."/>
            <person name="Salse J."/>
            <person name="Berges H."/>
            <person name="Guyot R."/>
            <person name="Gouzy J."/>
            <person name="Peret B."/>
        </authorList>
    </citation>
    <scope>NUCLEOTIDE SEQUENCE [LARGE SCALE GENOMIC DNA]</scope>
    <source>
        <strain evidence="5">cv. Amiga</strain>
    </source>
</reference>
<accession>A0A6A4QXU0</accession>
<dbReference type="Gene3D" id="3.80.10.10">
    <property type="entry name" value="Ribonuclease Inhibitor"/>
    <property type="match status" value="1"/>
</dbReference>
<dbReference type="Proteomes" id="UP000447434">
    <property type="component" value="Chromosome 3"/>
</dbReference>
<dbReference type="SUPFAM" id="SSF81383">
    <property type="entry name" value="F-box domain"/>
    <property type="match status" value="1"/>
</dbReference>
<comment type="caution">
    <text evidence="4">The sequence shown here is derived from an EMBL/GenBank/DDBJ whole genome shotgun (WGS) entry which is preliminary data.</text>
</comment>
<feature type="transmembrane region" description="Helical" evidence="1">
    <location>
        <begin position="382"/>
        <end position="405"/>
    </location>
</feature>
<dbReference type="EMBL" id="WOCE01000003">
    <property type="protein sequence ID" value="KAE9617764.1"/>
    <property type="molecule type" value="Genomic_DNA"/>
</dbReference>
<dbReference type="InterPro" id="IPR032675">
    <property type="entry name" value="LRR_dom_sf"/>
</dbReference>
<protein>
    <submittedName>
        <fullName evidence="4">Putative F-box domain, leucine-rich repeat domain, L domain-containing protein</fullName>
    </submittedName>
</protein>
<keyword evidence="1" id="KW-0812">Transmembrane</keyword>
<keyword evidence="5" id="KW-1185">Reference proteome</keyword>
<proteinExistence type="predicted"/>
<gene>
    <name evidence="4" type="ORF">Lalb_Chr03g0038821</name>
</gene>
<name>A0A6A4QXU0_LUPAL</name>
<dbReference type="InterPro" id="IPR055294">
    <property type="entry name" value="FBL60-like"/>
</dbReference>
<keyword evidence="1" id="KW-0472">Membrane</keyword>
<organism evidence="4 5">
    <name type="scientific">Lupinus albus</name>
    <name type="common">White lupine</name>
    <name type="synonym">Lupinus termis</name>
    <dbReference type="NCBI Taxonomy" id="3870"/>
    <lineage>
        <taxon>Eukaryota</taxon>
        <taxon>Viridiplantae</taxon>
        <taxon>Streptophyta</taxon>
        <taxon>Embryophyta</taxon>
        <taxon>Tracheophyta</taxon>
        <taxon>Spermatophyta</taxon>
        <taxon>Magnoliopsida</taxon>
        <taxon>eudicotyledons</taxon>
        <taxon>Gunneridae</taxon>
        <taxon>Pentapetalae</taxon>
        <taxon>rosids</taxon>
        <taxon>fabids</taxon>
        <taxon>Fabales</taxon>
        <taxon>Fabaceae</taxon>
        <taxon>Papilionoideae</taxon>
        <taxon>50 kb inversion clade</taxon>
        <taxon>genistoids sensu lato</taxon>
        <taxon>core genistoids</taxon>
        <taxon>Genisteae</taxon>
        <taxon>Lupinus</taxon>
    </lineage>
</organism>
<evidence type="ECO:0000313" key="4">
    <source>
        <dbReference type="EMBL" id="KAE9617764.1"/>
    </source>
</evidence>
<dbReference type="Gene3D" id="1.20.1280.50">
    <property type="match status" value="1"/>
</dbReference>
<evidence type="ECO:0000256" key="1">
    <source>
        <dbReference type="SAM" id="Phobius"/>
    </source>
</evidence>
<dbReference type="InterPro" id="IPR001810">
    <property type="entry name" value="F-box_dom"/>
</dbReference>
<dbReference type="InterPro" id="IPR055411">
    <property type="entry name" value="LRR_FXL15/At3g58940/PEG3-like"/>
</dbReference>
<dbReference type="PANTHER" id="PTHR31293:SF12">
    <property type="entry name" value="RNI-LIKE SUPERFAMILY PROTEIN"/>
    <property type="match status" value="1"/>
</dbReference>
<evidence type="ECO:0000259" key="2">
    <source>
        <dbReference type="Pfam" id="PF00646"/>
    </source>
</evidence>
<evidence type="ECO:0000259" key="3">
    <source>
        <dbReference type="Pfam" id="PF24758"/>
    </source>
</evidence>